<dbReference type="InterPro" id="IPR018289">
    <property type="entry name" value="MULE_transposase_dom"/>
</dbReference>
<proteinExistence type="predicted"/>
<protein>
    <recommendedName>
        <fullName evidence="3">SWIM-type domain-containing protein</fullName>
    </recommendedName>
</protein>
<feature type="domain" description="SWIM-type" evidence="3">
    <location>
        <begin position="716"/>
        <end position="754"/>
    </location>
</feature>
<evidence type="ECO:0000256" key="2">
    <source>
        <dbReference type="SAM" id="MobiDB-lite"/>
    </source>
</evidence>
<name>A0A9W8LTB5_9FUNG</name>
<dbReference type="OrthoDB" id="2363731at2759"/>
<evidence type="ECO:0000256" key="1">
    <source>
        <dbReference type="PROSITE-ProRule" id="PRU00325"/>
    </source>
</evidence>
<dbReference type="Pfam" id="PF04434">
    <property type="entry name" value="SWIM"/>
    <property type="match status" value="1"/>
</dbReference>
<dbReference type="GO" id="GO:0008270">
    <property type="term" value="F:zinc ion binding"/>
    <property type="evidence" value="ECO:0007669"/>
    <property type="project" value="UniProtKB-KW"/>
</dbReference>
<evidence type="ECO:0000313" key="5">
    <source>
        <dbReference type="Proteomes" id="UP001140094"/>
    </source>
</evidence>
<dbReference type="PROSITE" id="PS50966">
    <property type="entry name" value="ZF_SWIM"/>
    <property type="match status" value="1"/>
</dbReference>
<comment type="caution">
    <text evidence="4">The sequence shown here is derived from an EMBL/GenBank/DDBJ whole genome shotgun (WGS) entry which is preliminary data.</text>
</comment>
<keyword evidence="5" id="KW-1185">Reference proteome</keyword>
<feature type="region of interest" description="Disordered" evidence="2">
    <location>
        <begin position="186"/>
        <end position="221"/>
    </location>
</feature>
<keyword evidence="1" id="KW-0862">Zinc</keyword>
<accession>A0A9W8LTB5</accession>
<keyword evidence="1" id="KW-0479">Metal-binding</keyword>
<gene>
    <name evidence="4" type="ORF">H4R20_001331</name>
</gene>
<feature type="region of interest" description="Disordered" evidence="2">
    <location>
        <begin position="887"/>
        <end position="914"/>
    </location>
</feature>
<dbReference type="EMBL" id="JANBUO010000118">
    <property type="protein sequence ID" value="KAJ2807320.1"/>
    <property type="molecule type" value="Genomic_DNA"/>
</dbReference>
<dbReference type="InterPro" id="IPR031052">
    <property type="entry name" value="FHY3/FAR1"/>
</dbReference>
<dbReference type="Proteomes" id="UP001140094">
    <property type="component" value="Unassembled WGS sequence"/>
</dbReference>
<dbReference type="InterPro" id="IPR007527">
    <property type="entry name" value="Znf_SWIM"/>
</dbReference>
<dbReference type="GO" id="GO:0006355">
    <property type="term" value="P:regulation of DNA-templated transcription"/>
    <property type="evidence" value="ECO:0007669"/>
    <property type="project" value="InterPro"/>
</dbReference>
<dbReference type="PANTHER" id="PTHR31669">
    <property type="entry name" value="PROTEIN FAR1-RELATED SEQUENCE 10-RELATED"/>
    <property type="match status" value="1"/>
</dbReference>
<dbReference type="AlphaFoldDB" id="A0A9W8LTB5"/>
<sequence>MDDSSARRREYIFAISDIQKLYGELIGIGANSAAAADLTRDEGVKEAFEKVCMSLRGYEAAVDAKQLDNWGGNNVPMPVVAAVITNTIKAALEARLHFPGAPHPSDVSSVSYLLGCLCHVLSNTNAGAEEAQPTQISLKDFEVKVYSSFTSCYDDLDSNAGTDTAANTDQSATLALEDASAAAVGAPGTTPVHIPQATASNTMPMTGASKKKGKKASKAPAKMPKKASFTSSFGTECEVHLWLYSKVEYRDAHSRKDGYDGYTWISAISHDLHNHEMMLPDLMTENAVKTKRLFRVAEFLKAGFNGSMIMKCMRMTGKAKSDQHEQDYWHDIYSLAEKDGSMRSVGELNKAVEHIKDNNGLARISFSRDSGGTFPLVITWCTAEQQALVEMGIADAIAIDATYGILKCGMPVVQVAAKTATENVVPLIQAIIFNERETTYEKLLEHIFAMVGLKSIKTIFTDSDTALMGALHKYEKKVKHHLCTFHKRANLTTVASLVAKNGEHETVVYEFKKAKLIRSTEDITRLNVQFLELSEQAFNKVIYTRGESEYNGLKDQFIESFPLPYQDRVCGIFDSEEHFVQQYTYKWRTLGWESSSAAESTHSALKHALREQSYNRLTFDKFIERDFAFIKRHLSRVEEHVQFEKSIWICHLPSAFMRESAHRLPRAVAADIFINYLASKNEYVATAAADVSNMWLVHRLKHRDSDAVYLASDASTKVTCEIGNAGEQWQCDCFRYEREGRPCAHIMAARRANNIAKRSGAVHTEDENNIIRLSDIDRCWLFPVDGSAETSVPDDDGMLDTSFKDYLQSLVLSLLEDIKDLSEMSQVSHISTVLSYSRCSIDSDYAISEHCNLDGDVRKATTKGHPSGKKITSDKTVAVKALEECEKRDKQAKRKNLAQGNTDTTAPAQAKKPRFCSVCKQSDHNKQTCPNNKNDAA</sequence>
<reference evidence="4" key="1">
    <citation type="submission" date="2022-07" db="EMBL/GenBank/DDBJ databases">
        <title>Phylogenomic reconstructions and comparative analyses of Kickxellomycotina fungi.</title>
        <authorList>
            <person name="Reynolds N.K."/>
            <person name="Stajich J.E."/>
            <person name="Barry K."/>
            <person name="Grigoriev I.V."/>
            <person name="Crous P."/>
            <person name="Smith M.E."/>
        </authorList>
    </citation>
    <scope>NUCLEOTIDE SEQUENCE</scope>
    <source>
        <strain evidence="4">NRRL 1565</strain>
    </source>
</reference>
<evidence type="ECO:0000259" key="3">
    <source>
        <dbReference type="PROSITE" id="PS50966"/>
    </source>
</evidence>
<evidence type="ECO:0000313" key="4">
    <source>
        <dbReference type="EMBL" id="KAJ2807320.1"/>
    </source>
</evidence>
<keyword evidence="1" id="KW-0863">Zinc-finger</keyword>
<dbReference type="PANTHER" id="PTHR31669:SF251">
    <property type="entry name" value="PROTEIN FAR1-RELATED SEQUENCE"/>
    <property type="match status" value="1"/>
</dbReference>
<organism evidence="4 5">
    <name type="scientific">Coemansia guatemalensis</name>
    <dbReference type="NCBI Taxonomy" id="2761395"/>
    <lineage>
        <taxon>Eukaryota</taxon>
        <taxon>Fungi</taxon>
        <taxon>Fungi incertae sedis</taxon>
        <taxon>Zoopagomycota</taxon>
        <taxon>Kickxellomycotina</taxon>
        <taxon>Kickxellomycetes</taxon>
        <taxon>Kickxellales</taxon>
        <taxon>Kickxellaceae</taxon>
        <taxon>Coemansia</taxon>
    </lineage>
</organism>
<dbReference type="Pfam" id="PF10551">
    <property type="entry name" value="MULE"/>
    <property type="match status" value="1"/>
</dbReference>
<feature type="compositionally biased region" description="Polar residues" evidence="2">
    <location>
        <begin position="898"/>
        <end position="907"/>
    </location>
</feature>